<comment type="caution">
    <text evidence="1">The sequence shown here is derived from an EMBL/GenBank/DDBJ whole genome shotgun (WGS) entry which is preliminary data.</text>
</comment>
<proteinExistence type="predicted"/>
<name>A0ACC6T2P3_9HYPH</name>
<dbReference type="Proteomes" id="UP001480082">
    <property type="component" value="Unassembled WGS sequence"/>
</dbReference>
<evidence type="ECO:0000313" key="1">
    <source>
        <dbReference type="EMBL" id="MER9286204.1"/>
    </source>
</evidence>
<reference evidence="1 2" key="1">
    <citation type="journal article" date="2024" name="Proc. Natl. Acad. Sci. U.S.A.">
        <title>The evolutionary genomics of adaptation to stress in wild rhizobium bacteria.</title>
        <authorList>
            <person name="Kehlet-Delgado H."/>
            <person name="Montoya A.P."/>
            <person name="Jensen K.T."/>
            <person name="Wendlandt C.E."/>
            <person name="Dexheimer C."/>
            <person name="Roberts M."/>
            <person name="Torres Martinez L."/>
            <person name="Friesen M.L."/>
            <person name="Griffitts J.S."/>
            <person name="Porter S.S."/>
        </authorList>
    </citation>
    <scope>NUCLEOTIDE SEQUENCE [LARGE SCALE GENOMIC DNA]</scope>
    <source>
        <strain evidence="1 2">M0468</strain>
    </source>
</reference>
<dbReference type="EMBL" id="JAMYRI010000011">
    <property type="protein sequence ID" value="MER9286204.1"/>
    <property type="molecule type" value="Genomic_DNA"/>
</dbReference>
<keyword evidence="2" id="KW-1185">Reference proteome</keyword>
<organism evidence="1 2">
    <name type="scientific">Mesorhizobium australicum</name>
    <dbReference type="NCBI Taxonomy" id="536018"/>
    <lineage>
        <taxon>Bacteria</taxon>
        <taxon>Pseudomonadati</taxon>
        <taxon>Pseudomonadota</taxon>
        <taxon>Alphaproteobacteria</taxon>
        <taxon>Hyphomicrobiales</taxon>
        <taxon>Phyllobacteriaceae</taxon>
        <taxon>Mesorhizobium</taxon>
    </lineage>
</organism>
<gene>
    <name evidence="1" type="ORF">NKI81_19925</name>
</gene>
<accession>A0ACC6T2P3</accession>
<evidence type="ECO:0000313" key="2">
    <source>
        <dbReference type="Proteomes" id="UP001480082"/>
    </source>
</evidence>
<protein>
    <submittedName>
        <fullName evidence="1">Uncharacterized protein</fullName>
    </submittedName>
</protein>
<sequence>MAYHYTDSGLDNVWLENGYTKHETAYGEGISIQDTEGLHKAIGAWLIEAPKPLTGAELRFIRMEMELTQRDLAGILGADEQAVRRWEKHRNKPFNGPADRLLRAVYHEYLDGDGSVRRMVDRLAHLDQIDRVDVRFCETTKGWQPQDCAA</sequence>